<evidence type="ECO:0000313" key="9">
    <source>
        <dbReference type="EMBL" id="UYG98007.1"/>
    </source>
</evidence>
<evidence type="ECO:0000256" key="2">
    <source>
        <dbReference type="ARBA" id="ARBA00005417"/>
    </source>
</evidence>
<geneLocation type="plasmid" evidence="9 10">
    <name>p1</name>
</geneLocation>
<dbReference type="Proteomes" id="UP001163104">
    <property type="component" value="Plasmid p1"/>
</dbReference>
<dbReference type="FunFam" id="3.40.50.300:FF:000016">
    <property type="entry name" value="Oligopeptide ABC transporter ATP-binding component"/>
    <property type="match status" value="1"/>
</dbReference>
<reference evidence="9" key="1">
    <citation type="submission" date="2022-10" db="EMBL/GenBank/DDBJ databases">
        <title>Mechanism of multi-heavy metal repair in Cytobacillus Firmus M7.</title>
        <authorList>
            <person name="Li X."/>
            <person name="Yu C."/>
        </authorList>
    </citation>
    <scope>NUCLEOTIDE SEQUENCE</scope>
    <source>
        <strain evidence="9">M7</strain>
        <plasmid evidence="9">p1</plasmid>
    </source>
</reference>
<dbReference type="CDD" id="cd03257">
    <property type="entry name" value="ABC_NikE_OppD_transporters"/>
    <property type="match status" value="1"/>
</dbReference>
<dbReference type="PROSITE" id="PS00211">
    <property type="entry name" value="ABC_TRANSPORTER_1"/>
    <property type="match status" value="1"/>
</dbReference>
<dbReference type="GO" id="GO:0016887">
    <property type="term" value="F:ATP hydrolysis activity"/>
    <property type="evidence" value="ECO:0007669"/>
    <property type="project" value="InterPro"/>
</dbReference>
<evidence type="ECO:0000256" key="6">
    <source>
        <dbReference type="ARBA" id="ARBA00022840"/>
    </source>
</evidence>
<dbReference type="Pfam" id="PF08352">
    <property type="entry name" value="oligo_HPY"/>
    <property type="match status" value="1"/>
</dbReference>
<protein>
    <submittedName>
        <fullName evidence="9">ABC transporter ATP-binding protein</fullName>
    </submittedName>
</protein>
<keyword evidence="4" id="KW-1003">Cell membrane</keyword>
<evidence type="ECO:0000313" key="10">
    <source>
        <dbReference type="Proteomes" id="UP001163104"/>
    </source>
</evidence>
<keyword evidence="3" id="KW-0813">Transport</keyword>
<dbReference type="SMART" id="SM00382">
    <property type="entry name" value="AAA"/>
    <property type="match status" value="1"/>
</dbReference>
<keyword evidence="6 9" id="KW-0067">ATP-binding</keyword>
<dbReference type="InterPro" id="IPR050388">
    <property type="entry name" value="ABC_Ni/Peptide_Import"/>
</dbReference>
<comment type="subcellular location">
    <subcellularLocation>
        <location evidence="1">Cell membrane</location>
        <topology evidence="1">Peripheral membrane protein</topology>
    </subcellularLocation>
</comment>
<dbReference type="PANTHER" id="PTHR43297:SF2">
    <property type="entry name" value="DIPEPTIDE TRANSPORT ATP-BINDING PROTEIN DPPD"/>
    <property type="match status" value="1"/>
</dbReference>
<keyword evidence="9" id="KW-0614">Plasmid</keyword>
<keyword evidence="7" id="KW-0472">Membrane</keyword>
<dbReference type="InterPro" id="IPR003593">
    <property type="entry name" value="AAA+_ATPase"/>
</dbReference>
<sequence>MNRLLEVKDLHVNFNSKNQHIQAVRGISFHVNKGEVLAIVGESGCGKSVTAKSIMKLLPEKSCTIPKGSILFNGEEITTMKKKQLSKIRGAKIGMVFQDPMTSLNPTMKVGDQIAEGLIIHKGYSKKLAREKAIEIIKQVGIPNPVHCCTKYPHQLSGGMRQRIVIAMALICEPDLLIADEPTTALDVTIQSQILDLLKELQQKMSMAIILITHDLGVVARFSDRVNIMYAGKIVESGTKSEIFYNPKHPYTLGLLESIPKLDHSRDQKLTAIDGTPPDLAEPPKGCAYTPRCPFAMDVCDEYNPEKTVLSRTHHLNCWLMDPRAPKVATNKAVSQAANE</sequence>
<dbReference type="PANTHER" id="PTHR43297">
    <property type="entry name" value="OLIGOPEPTIDE TRANSPORT ATP-BINDING PROTEIN APPD"/>
    <property type="match status" value="1"/>
</dbReference>
<comment type="similarity">
    <text evidence="2">Belongs to the ABC transporter superfamily.</text>
</comment>
<evidence type="ECO:0000256" key="7">
    <source>
        <dbReference type="ARBA" id="ARBA00023136"/>
    </source>
</evidence>
<dbReference type="Gene3D" id="3.40.50.300">
    <property type="entry name" value="P-loop containing nucleotide triphosphate hydrolases"/>
    <property type="match status" value="1"/>
</dbReference>
<dbReference type="InterPro" id="IPR027417">
    <property type="entry name" value="P-loop_NTPase"/>
</dbReference>
<dbReference type="Pfam" id="PF00005">
    <property type="entry name" value="ABC_tran"/>
    <property type="match status" value="1"/>
</dbReference>
<evidence type="ECO:0000256" key="5">
    <source>
        <dbReference type="ARBA" id="ARBA00022741"/>
    </source>
</evidence>
<dbReference type="GO" id="GO:0005886">
    <property type="term" value="C:plasma membrane"/>
    <property type="evidence" value="ECO:0007669"/>
    <property type="project" value="UniProtKB-SubCell"/>
</dbReference>
<dbReference type="PROSITE" id="PS50893">
    <property type="entry name" value="ABC_TRANSPORTER_2"/>
    <property type="match status" value="1"/>
</dbReference>
<dbReference type="InterPro" id="IPR003439">
    <property type="entry name" value="ABC_transporter-like_ATP-bd"/>
</dbReference>
<evidence type="ECO:0000256" key="1">
    <source>
        <dbReference type="ARBA" id="ARBA00004202"/>
    </source>
</evidence>
<dbReference type="GO" id="GO:0005524">
    <property type="term" value="F:ATP binding"/>
    <property type="evidence" value="ECO:0007669"/>
    <property type="project" value="UniProtKB-KW"/>
</dbReference>
<evidence type="ECO:0000256" key="4">
    <source>
        <dbReference type="ARBA" id="ARBA00022475"/>
    </source>
</evidence>
<gene>
    <name evidence="9" type="ORF">OD459_26325</name>
</gene>
<proteinExistence type="inferred from homology"/>
<dbReference type="EMBL" id="CP107028">
    <property type="protein sequence ID" value="UYG98007.1"/>
    <property type="molecule type" value="Genomic_DNA"/>
</dbReference>
<keyword evidence="5" id="KW-0547">Nucleotide-binding</keyword>
<dbReference type="AlphaFoldDB" id="A0AA46PVJ9"/>
<dbReference type="InterPro" id="IPR013563">
    <property type="entry name" value="Oligopep_ABC_C"/>
</dbReference>
<evidence type="ECO:0000256" key="3">
    <source>
        <dbReference type="ARBA" id="ARBA00022448"/>
    </source>
</evidence>
<name>A0AA46PVJ9_CYTFI</name>
<accession>A0AA46PVJ9</accession>
<dbReference type="GO" id="GO:0015833">
    <property type="term" value="P:peptide transport"/>
    <property type="evidence" value="ECO:0007669"/>
    <property type="project" value="InterPro"/>
</dbReference>
<dbReference type="RefSeq" id="WP_263600146.1">
    <property type="nucleotide sequence ID" value="NZ_CP107028.1"/>
</dbReference>
<dbReference type="InterPro" id="IPR017871">
    <property type="entry name" value="ABC_transporter-like_CS"/>
</dbReference>
<dbReference type="NCBIfam" id="TIGR01727">
    <property type="entry name" value="oligo_HPY"/>
    <property type="match status" value="1"/>
</dbReference>
<feature type="domain" description="ABC transporter" evidence="8">
    <location>
        <begin position="5"/>
        <end position="256"/>
    </location>
</feature>
<evidence type="ECO:0000259" key="8">
    <source>
        <dbReference type="PROSITE" id="PS50893"/>
    </source>
</evidence>
<dbReference type="SUPFAM" id="SSF52540">
    <property type="entry name" value="P-loop containing nucleoside triphosphate hydrolases"/>
    <property type="match status" value="1"/>
</dbReference>
<organism evidence="9 10">
    <name type="scientific">Cytobacillus firmus</name>
    <name type="common">Bacillus firmus</name>
    <dbReference type="NCBI Taxonomy" id="1399"/>
    <lineage>
        <taxon>Bacteria</taxon>
        <taxon>Bacillati</taxon>
        <taxon>Bacillota</taxon>
        <taxon>Bacilli</taxon>
        <taxon>Bacillales</taxon>
        <taxon>Bacillaceae</taxon>
        <taxon>Cytobacillus</taxon>
    </lineage>
</organism>